<keyword evidence="4 7" id="KW-1133">Transmembrane helix</keyword>
<keyword evidence="9" id="KW-1185">Reference proteome</keyword>
<reference evidence="8" key="1">
    <citation type="submission" date="2021-04" db="EMBL/GenBank/DDBJ databases">
        <title>Genome based classification of Actinospica acidithermotolerans sp. nov., an actinobacterium isolated from an Indonesian hot spring.</title>
        <authorList>
            <person name="Kusuma A.B."/>
            <person name="Putra K.E."/>
            <person name="Nafisah S."/>
            <person name="Loh J."/>
            <person name="Nouioui I."/>
            <person name="Goodfellow M."/>
        </authorList>
    </citation>
    <scope>NUCLEOTIDE SEQUENCE</scope>
    <source>
        <strain evidence="8">MGRD01-02</strain>
    </source>
</reference>
<dbReference type="InterPro" id="IPR011701">
    <property type="entry name" value="MFS"/>
</dbReference>
<feature type="transmembrane region" description="Helical" evidence="7">
    <location>
        <begin position="370"/>
        <end position="393"/>
    </location>
</feature>
<evidence type="ECO:0000256" key="7">
    <source>
        <dbReference type="SAM" id="Phobius"/>
    </source>
</evidence>
<comment type="subcellular location">
    <subcellularLocation>
        <location evidence="1">Cell membrane</location>
        <topology evidence="1">Multi-pass membrane protein</topology>
    </subcellularLocation>
</comment>
<evidence type="ECO:0000256" key="4">
    <source>
        <dbReference type="ARBA" id="ARBA00022989"/>
    </source>
</evidence>
<evidence type="ECO:0000256" key="3">
    <source>
        <dbReference type="ARBA" id="ARBA00022692"/>
    </source>
</evidence>
<organism evidence="8 9">
    <name type="scientific">Actinospica acidithermotolerans</name>
    <dbReference type="NCBI Taxonomy" id="2828514"/>
    <lineage>
        <taxon>Bacteria</taxon>
        <taxon>Bacillati</taxon>
        <taxon>Actinomycetota</taxon>
        <taxon>Actinomycetes</taxon>
        <taxon>Catenulisporales</taxon>
        <taxon>Actinospicaceae</taxon>
        <taxon>Actinospica</taxon>
    </lineage>
</organism>
<dbReference type="SUPFAM" id="SSF103473">
    <property type="entry name" value="MFS general substrate transporter"/>
    <property type="match status" value="1"/>
</dbReference>
<feature type="transmembrane region" description="Helical" evidence="7">
    <location>
        <begin position="152"/>
        <end position="170"/>
    </location>
</feature>
<accession>A0A941EPF7</accession>
<dbReference type="Pfam" id="PF07690">
    <property type="entry name" value="MFS_1"/>
    <property type="match status" value="1"/>
</dbReference>
<evidence type="ECO:0000256" key="6">
    <source>
        <dbReference type="SAM" id="MobiDB-lite"/>
    </source>
</evidence>
<feature type="transmembrane region" description="Helical" evidence="7">
    <location>
        <begin position="309"/>
        <end position="332"/>
    </location>
</feature>
<keyword evidence="2" id="KW-1003">Cell membrane</keyword>
<dbReference type="Gene3D" id="1.20.1250.20">
    <property type="entry name" value="MFS general substrate transporter like domains"/>
    <property type="match status" value="1"/>
</dbReference>
<feature type="transmembrane region" description="Helical" evidence="7">
    <location>
        <begin position="176"/>
        <end position="197"/>
    </location>
</feature>
<feature type="transmembrane region" description="Helical" evidence="7">
    <location>
        <begin position="344"/>
        <end position="364"/>
    </location>
</feature>
<evidence type="ECO:0000256" key="1">
    <source>
        <dbReference type="ARBA" id="ARBA00004651"/>
    </source>
</evidence>
<name>A0A941EPF7_9ACTN</name>
<evidence type="ECO:0000313" key="8">
    <source>
        <dbReference type="EMBL" id="MBR7831349.1"/>
    </source>
</evidence>
<evidence type="ECO:0000256" key="2">
    <source>
        <dbReference type="ARBA" id="ARBA00022475"/>
    </source>
</evidence>
<dbReference type="PANTHER" id="PTHR23513">
    <property type="entry name" value="INTEGRAL MEMBRANE EFFLUX PROTEIN-RELATED"/>
    <property type="match status" value="1"/>
</dbReference>
<dbReference type="PANTHER" id="PTHR23513:SF11">
    <property type="entry name" value="STAPHYLOFERRIN A TRANSPORTER"/>
    <property type="match status" value="1"/>
</dbReference>
<feature type="transmembrane region" description="Helical" evidence="7">
    <location>
        <begin position="284"/>
        <end position="303"/>
    </location>
</feature>
<proteinExistence type="predicted"/>
<dbReference type="InterPro" id="IPR036259">
    <property type="entry name" value="MFS_trans_sf"/>
</dbReference>
<dbReference type="GO" id="GO:0005886">
    <property type="term" value="C:plasma membrane"/>
    <property type="evidence" value="ECO:0007669"/>
    <property type="project" value="UniProtKB-SubCell"/>
</dbReference>
<dbReference type="Proteomes" id="UP000676325">
    <property type="component" value="Unassembled WGS sequence"/>
</dbReference>
<gene>
    <name evidence="8" type="ORF">KDK95_33905</name>
</gene>
<feature type="region of interest" description="Disordered" evidence="6">
    <location>
        <begin position="402"/>
        <end position="429"/>
    </location>
</feature>
<dbReference type="GO" id="GO:0022857">
    <property type="term" value="F:transmembrane transporter activity"/>
    <property type="evidence" value="ECO:0007669"/>
    <property type="project" value="InterPro"/>
</dbReference>
<keyword evidence="5 7" id="KW-0472">Membrane</keyword>
<keyword evidence="3 7" id="KW-0812">Transmembrane</keyword>
<protein>
    <submittedName>
        <fullName evidence="8">MFS transporter</fullName>
    </submittedName>
</protein>
<dbReference type="AlphaFoldDB" id="A0A941EPF7"/>
<evidence type="ECO:0000256" key="5">
    <source>
        <dbReference type="ARBA" id="ARBA00023136"/>
    </source>
</evidence>
<sequence length="429" mass="44301">MKTQLRGSSFRRYSLGYATSLIGTAMAGPANVFAFLDTGHGADGLGLVLAAGIVPILLCLPVAGVVADRIGARRVILFADSLRCLNRAAFTATLLLVHRPPVWVFVLFICVQNSGDGFFLPAYNALIPRLVDEDALVSANAQMSVARSATSVVGPSLSGVLVAAFGPALVLGLDSLSYAVSFVALLGIPVSLPPATGERPRFGRDLREGWSVFAAHPWYWMQTVQFALFNFVVWAPFLVLGPTLSAGHYGGARAWGLTIGCLGLGQVIGGGVLLRRWVTPRHPLLISIITSAAYALAPGAFALRLPLASIAGLMVVSGAGTAISGTLAASVAQRVLPEEALARVSSYNVLGAYALGPIGLAIAAPIGGHLGYPTVLGFGAVYQSASVALLLAIPAARRIETATRPAEPTSASSCAPAPRRPTAEASPGS</sequence>
<dbReference type="EMBL" id="JAGSOH010000218">
    <property type="protein sequence ID" value="MBR7831349.1"/>
    <property type="molecule type" value="Genomic_DNA"/>
</dbReference>
<dbReference type="RefSeq" id="WP_212522459.1">
    <property type="nucleotide sequence ID" value="NZ_JAGSOH010000218.1"/>
</dbReference>
<feature type="transmembrane region" description="Helical" evidence="7">
    <location>
        <begin position="218"/>
        <end position="240"/>
    </location>
</feature>
<feature type="transmembrane region" description="Helical" evidence="7">
    <location>
        <begin position="252"/>
        <end position="272"/>
    </location>
</feature>
<feature type="transmembrane region" description="Helical" evidence="7">
    <location>
        <begin position="44"/>
        <end position="67"/>
    </location>
</feature>
<evidence type="ECO:0000313" key="9">
    <source>
        <dbReference type="Proteomes" id="UP000676325"/>
    </source>
</evidence>
<dbReference type="CDD" id="cd06173">
    <property type="entry name" value="MFS_MefA_like"/>
    <property type="match status" value="1"/>
</dbReference>
<comment type="caution">
    <text evidence="8">The sequence shown here is derived from an EMBL/GenBank/DDBJ whole genome shotgun (WGS) entry which is preliminary data.</text>
</comment>